<evidence type="ECO:0000313" key="2">
    <source>
        <dbReference type="EnsemblMetazoa" id="PPA18773.1"/>
    </source>
</evidence>
<name>A0A454XTE3_PRIPA</name>
<evidence type="ECO:0000256" key="1">
    <source>
        <dbReference type="SAM" id="MobiDB-lite"/>
    </source>
</evidence>
<dbReference type="AlphaFoldDB" id="A0A454XTE3"/>
<feature type="compositionally biased region" description="Acidic residues" evidence="1">
    <location>
        <begin position="110"/>
        <end position="135"/>
    </location>
</feature>
<protein>
    <submittedName>
        <fullName evidence="2">Uncharacterized protein</fullName>
    </submittedName>
</protein>
<feature type="region of interest" description="Disordered" evidence="1">
    <location>
        <begin position="259"/>
        <end position="284"/>
    </location>
</feature>
<reference evidence="2" key="2">
    <citation type="submission" date="2022-06" db="UniProtKB">
        <authorList>
            <consortium name="EnsemblMetazoa"/>
        </authorList>
    </citation>
    <scope>IDENTIFICATION</scope>
    <source>
        <strain evidence="2">PS312</strain>
    </source>
</reference>
<accession>A0A8R1UDY2</accession>
<reference evidence="3" key="1">
    <citation type="journal article" date="2008" name="Nat. Genet.">
        <title>The Pristionchus pacificus genome provides a unique perspective on nematode lifestyle and parasitism.</title>
        <authorList>
            <person name="Dieterich C."/>
            <person name="Clifton S.W."/>
            <person name="Schuster L.N."/>
            <person name="Chinwalla A."/>
            <person name="Delehaunty K."/>
            <person name="Dinkelacker I."/>
            <person name="Fulton L."/>
            <person name="Fulton R."/>
            <person name="Godfrey J."/>
            <person name="Minx P."/>
            <person name="Mitreva M."/>
            <person name="Roeseler W."/>
            <person name="Tian H."/>
            <person name="Witte H."/>
            <person name="Yang S.P."/>
            <person name="Wilson R.K."/>
            <person name="Sommer R.J."/>
        </authorList>
    </citation>
    <scope>NUCLEOTIDE SEQUENCE [LARGE SCALE GENOMIC DNA]</scope>
    <source>
        <strain evidence="3">PS312</strain>
    </source>
</reference>
<accession>A0A454XTE3</accession>
<feature type="compositionally biased region" description="Basic residues" evidence="1">
    <location>
        <begin position="68"/>
        <end position="90"/>
    </location>
</feature>
<sequence>MGRPGAASEKKDERRYSFDFVVGHKMKRGQPVFTVRWSHPWNSAEYDSELITTNMNDQAGTLAEYMKKHGLSLKKKNQRKQRGKVAKKNVQKKEQKKKEVKKKPSWSWEEVPDDENGDNGEEKDQVEEEEEEELSLPDVNQRQPPSPIHSPLAAQVAQIVPVASSSPVQAAVAAMPHAPPAAPVAAVDGAQDIHAASQVNSALQDVLQAQADAFAVVAERFLMVDFVPPFLPPAANLVIPQINSPRRVDRMMAETACANSLPAPPAAPAAPANDDDDLIYLSDG</sequence>
<proteinExistence type="predicted"/>
<organism evidence="2 3">
    <name type="scientific">Pristionchus pacificus</name>
    <name type="common">Parasitic nematode worm</name>
    <dbReference type="NCBI Taxonomy" id="54126"/>
    <lineage>
        <taxon>Eukaryota</taxon>
        <taxon>Metazoa</taxon>
        <taxon>Ecdysozoa</taxon>
        <taxon>Nematoda</taxon>
        <taxon>Chromadorea</taxon>
        <taxon>Rhabditida</taxon>
        <taxon>Rhabditina</taxon>
        <taxon>Diplogasteromorpha</taxon>
        <taxon>Diplogasteroidea</taxon>
        <taxon>Neodiplogasteridae</taxon>
        <taxon>Pristionchus</taxon>
    </lineage>
</organism>
<evidence type="ECO:0000313" key="3">
    <source>
        <dbReference type="Proteomes" id="UP000005239"/>
    </source>
</evidence>
<gene>
    <name evidence="2" type="primary">WBGene00108327</name>
</gene>
<dbReference type="Proteomes" id="UP000005239">
    <property type="component" value="Unassembled WGS sequence"/>
</dbReference>
<feature type="region of interest" description="Disordered" evidence="1">
    <location>
        <begin position="66"/>
        <end position="149"/>
    </location>
</feature>
<dbReference type="EnsemblMetazoa" id="PPA18773.1">
    <property type="protein sequence ID" value="PPA18773.1"/>
    <property type="gene ID" value="WBGene00108327"/>
</dbReference>
<keyword evidence="3" id="KW-1185">Reference proteome</keyword>